<sequence>MVAFAFALPILPGQEEAVKRTCEAVSGLVELREA</sequence>
<proteinExistence type="predicted"/>
<dbReference type="AlphaFoldDB" id="A0A6J4R822"/>
<evidence type="ECO:0000313" key="1">
    <source>
        <dbReference type="EMBL" id="CAA9464126.1"/>
    </source>
</evidence>
<dbReference type="EMBL" id="CADCVE010000096">
    <property type="protein sequence ID" value="CAA9464126.1"/>
    <property type="molecule type" value="Genomic_DNA"/>
</dbReference>
<name>A0A6J4R822_9ACTN</name>
<reference evidence="1" key="1">
    <citation type="submission" date="2020-02" db="EMBL/GenBank/DDBJ databases">
        <authorList>
            <person name="Meier V. D."/>
        </authorList>
    </citation>
    <scope>NUCLEOTIDE SEQUENCE</scope>
    <source>
        <strain evidence="1">AVDCRST_MAG28</strain>
    </source>
</reference>
<protein>
    <submittedName>
        <fullName evidence="1">Uncharacterized protein</fullName>
    </submittedName>
</protein>
<accession>A0A6J4R822</accession>
<gene>
    <name evidence="1" type="ORF">AVDCRST_MAG28-3748</name>
</gene>
<organism evidence="1">
    <name type="scientific">uncultured Rubrobacteraceae bacterium</name>
    <dbReference type="NCBI Taxonomy" id="349277"/>
    <lineage>
        <taxon>Bacteria</taxon>
        <taxon>Bacillati</taxon>
        <taxon>Actinomycetota</taxon>
        <taxon>Rubrobacteria</taxon>
        <taxon>Rubrobacterales</taxon>
        <taxon>Rubrobacteraceae</taxon>
        <taxon>environmental samples</taxon>
    </lineage>
</organism>